<reference evidence="5 6" key="1">
    <citation type="journal article" date="2023" name="BMC Biol.">
        <title>The compact genome of the sponge Oopsacas minuta (Hexactinellida) is lacking key metazoan core genes.</title>
        <authorList>
            <person name="Santini S."/>
            <person name="Schenkelaars Q."/>
            <person name="Jourda C."/>
            <person name="Duchesne M."/>
            <person name="Belahbib H."/>
            <person name="Rocher C."/>
            <person name="Selva M."/>
            <person name="Riesgo A."/>
            <person name="Vervoort M."/>
            <person name="Leys S.P."/>
            <person name="Kodjabachian L."/>
            <person name="Le Bivic A."/>
            <person name="Borchiellini C."/>
            <person name="Claverie J.M."/>
            <person name="Renard E."/>
        </authorList>
    </citation>
    <scope>NUCLEOTIDE SEQUENCE [LARGE SCALE GENOMIC DNA]</scope>
    <source>
        <strain evidence="5">SPO-2</strain>
    </source>
</reference>
<dbReference type="AlphaFoldDB" id="A0AAV7KHA7"/>
<gene>
    <name evidence="5" type="ORF">LOD99_14411</name>
</gene>
<dbReference type="Pfam" id="PF03131">
    <property type="entry name" value="bZIP_Maf"/>
    <property type="match status" value="1"/>
</dbReference>
<dbReference type="GO" id="GO:0003677">
    <property type="term" value="F:DNA binding"/>
    <property type="evidence" value="ECO:0007669"/>
    <property type="project" value="UniProtKB-KW"/>
</dbReference>
<protein>
    <recommendedName>
        <fullName evidence="4">Basic leucine zipper domain-containing protein</fullName>
    </recommendedName>
</protein>
<comment type="caution">
    <text evidence="5">The sequence shown here is derived from an EMBL/GenBank/DDBJ whole genome shotgun (WGS) entry which is preliminary data.</text>
</comment>
<evidence type="ECO:0000256" key="2">
    <source>
        <dbReference type="ARBA" id="ARBA00023125"/>
    </source>
</evidence>
<dbReference type="GO" id="GO:0006355">
    <property type="term" value="P:regulation of DNA-templated transcription"/>
    <property type="evidence" value="ECO:0007669"/>
    <property type="project" value="InterPro"/>
</dbReference>
<sequence length="115" mass="13703">MANQIEYIEDFTEAEITGLDIKDLNKKLKLKNYSKQEQQAIKKQRRKIKMIKYRKDSRMRRSQNLNNLLELRALLLDEYIGLKLEVYNLQNAKDWLVEQTSSDEDDEYGGFVIVD</sequence>
<evidence type="ECO:0000256" key="3">
    <source>
        <dbReference type="ARBA" id="ARBA00023163"/>
    </source>
</evidence>
<evidence type="ECO:0000313" key="6">
    <source>
        <dbReference type="Proteomes" id="UP001165289"/>
    </source>
</evidence>
<evidence type="ECO:0000259" key="4">
    <source>
        <dbReference type="Pfam" id="PF03131"/>
    </source>
</evidence>
<dbReference type="EMBL" id="JAKMXF010000044">
    <property type="protein sequence ID" value="KAI6660070.1"/>
    <property type="molecule type" value="Genomic_DNA"/>
</dbReference>
<dbReference type="SUPFAM" id="SSF47454">
    <property type="entry name" value="A DNA-binding domain in eukaryotic transcription factors"/>
    <property type="match status" value="1"/>
</dbReference>
<keyword evidence="2" id="KW-0238">DNA-binding</keyword>
<dbReference type="Proteomes" id="UP001165289">
    <property type="component" value="Unassembled WGS sequence"/>
</dbReference>
<name>A0AAV7KHA7_9METZ</name>
<feature type="domain" description="Basic leucine zipper" evidence="4">
    <location>
        <begin position="11"/>
        <end position="99"/>
    </location>
</feature>
<organism evidence="5 6">
    <name type="scientific">Oopsacas minuta</name>
    <dbReference type="NCBI Taxonomy" id="111878"/>
    <lineage>
        <taxon>Eukaryota</taxon>
        <taxon>Metazoa</taxon>
        <taxon>Porifera</taxon>
        <taxon>Hexactinellida</taxon>
        <taxon>Hexasterophora</taxon>
        <taxon>Lyssacinosida</taxon>
        <taxon>Leucopsacidae</taxon>
        <taxon>Oopsacas</taxon>
    </lineage>
</organism>
<evidence type="ECO:0000313" key="5">
    <source>
        <dbReference type="EMBL" id="KAI6660070.1"/>
    </source>
</evidence>
<keyword evidence="3" id="KW-0804">Transcription</keyword>
<accession>A0AAV7KHA7</accession>
<dbReference type="InterPro" id="IPR004826">
    <property type="entry name" value="bZIP_Maf"/>
</dbReference>
<dbReference type="Gene3D" id="1.20.5.170">
    <property type="match status" value="1"/>
</dbReference>
<keyword evidence="1" id="KW-0805">Transcription regulation</keyword>
<evidence type="ECO:0000256" key="1">
    <source>
        <dbReference type="ARBA" id="ARBA00023015"/>
    </source>
</evidence>
<dbReference type="InterPro" id="IPR008917">
    <property type="entry name" value="TF_DNA-bd_sf"/>
</dbReference>
<keyword evidence="6" id="KW-1185">Reference proteome</keyword>
<proteinExistence type="predicted"/>